<gene>
    <name evidence="1" type="ORF">ACFSKL_09240</name>
</gene>
<protein>
    <submittedName>
        <fullName evidence="1">Porin</fullName>
    </submittedName>
</protein>
<evidence type="ECO:0000313" key="1">
    <source>
        <dbReference type="EMBL" id="MFD2034974.1"/>
    </source>
</evidence>
<name>A0ABW4VJU4_9BACT</name>
<dbReference type="Proteomes" id="UP001597361">
    <property type="component" value="Unassembled WGS sequence"/>
</dbReference>
<dbReference type="SUPFAM" id="SSF56935">
    <property type="entry name" value="Porins"/>
    <property type="match status" value="1"/>
</dbReference>
<dbReference type="EMBL" id="JBHUHR010000025">
    <property type="protein sequence ID" value="MFD2034974.1"/>
    <property type="molecule type" value="Genomic_DNA"/>
</dbReference>
<comment type="caution">
    <text evidence="1">The sequence shown here is derived from an EMBL/GenBank/DDBJ whole genome shotgun (WGS) entry which is preliminary data.</text>
</comment>
<dbReference type="Pfam" id="PF07396">
    <property type="entry name" value="Porin_O_P"/>
    <property type="match status" value="1"/>
</dbReference>
<reference evidence="2" key="1">
    <citation type="journal article" date="2019" name="Int. J. Syst. Evol. Microbiol.">
        <title>The Global Catalogue of Microorganisms (GCM) 10K type strain sequencing project: providing services to taxonomists for standard genome sequencing and annotation.</title>
        <authorList>
            <consortium name="The Broad Institute Genomics Platform"/>
            <consortium name="The Broad Institute Genome Sequencing Center for Infectious Disease"/>
            <person name="Wu L."/>
            <person name="Ma J."/>
        </authorList>
    </citation>
    <scope>NUCLEOTIDE SEQUENCE [LARGE SCALE GENOMIC DNA]</scope>
    <source>
        <strain evidence="2">CGMCC 1.15180</strain>
    </source>
</reference>
<sequence length="421" mass="48332">MKIWKSRTRMAGGREVDLHIMGSRKKITTNIFVSLVCFGLVMGRVAAQQLPPTQTPYFQYGKGLEITAPDSLFQMNIRFRMQNRFAFYTPLADKFGIEEIEARVRRLRLRLDGFVYSPRLTYVIQLSFTRGDMDYDVTQFPNIIRDAFVRYQVTDRFSLGVGQTKLPGNRQRVNSSGDLQLPDRSIVNATFNIDRDFGIQAYFIENVYVLRGAISTGEGRNVLSTDAGLAYTLRGEFLPFGHFTNGGDYFEADLMREPSPKLSIGFSYSYNNNTLRTGGQLGHYLHEGRDLKTVMADFLLKYNGLSISSEYINRQTPDPLTFSPQGEVRYIRAGQGENYQVGYLMPSDFELVGRYSRLVPMPEIRQFERDVREFTLGLNKYVKGHRVKLQTDITLQQQESFLDGKDSRRQLITRFQIEVGI</sequence>
<keyword evidence="2" id="KW-1185">Reference proteome</keyword>
<dbReference type="InterPro" id="IPR023614">
    <property type="entry name" value="Porin_dom_sf"/>
</dbReference>
<dbReference type="InterPro" id="IPR010870">
    <property type="entry name" value="Porin_O/P"/>
</dbReference>
<organism evidence="1 2">
    <name type="scientific">Belliella marina</name>
    <dbReference type="NCBI Taxonomy" id="1644146"/>
    <lineage>
        <taxon>Bacteria</taxon>
        <taxon>Pseudomonadati</taxon>
        <taxon>Bacteroidota</taxon>
        <taxon>Cytophagia</taxon>
        <taxon>Cytophagales</taxon>
        <taxon>Cyclobacteriaceae</taxon>
        <taxon>Belliella</taxon>
    </lineage>
</organism>
<proteinExistence type="predicted"/>
<dbReference type="Gene3D" id="2.40.160.10">
    <property type="entry name" value="Porin"/>
    <property type="match status" value="1"/>
</dbReference>
<accession>A0ABW4VJU4</accession>
<evidence type="ECO:0000313" key="2">
    <source>
        <dbReference type="Proteomes" id="UP001597361"/>
    </source>
</evidence>